<dbReference type="InterPro" id="IPR009746">
    <property type="entry name" value="LipidA_acyl_PagP"/>
</dbReference>
<evidence type="ECO:0000313" key="9">
    <source>
        <dbReference type="EMBL" id="KAB7661773.1"/>
    </source>
</evidence>
<comment type="subcellular location">
    <subcellularLocation>
        <location evidence="1">Cell outer membrane</location>
    </subcellularLocation>
</comment>
<keyword evidence="4 8" id="KW-0732">Signal</keyword>
<dbReference type="Gene3D" id="2.40.160.20">
    <property type="match status" value="2"/>
</dbReference>
<keyword evidence="3" id="KW-0808">Transferase</keyword>
<feature type="chain" id="PRO_5026064798" evidence="8">
    <location>
        <begin position="25"/>
        <end position="384"/>
    </location>
</feature>
<gene>
    <name evidence="9" type="ORF">GBM95_04100</name>
</gene>
<comment type="caution">
    <text evidence="9">The sequence shown here is derived from an EMBL/GenBank/DDBJ whole genome shotgun (WGS) entry which is preliminary data.</text>
</comment>
<evidence type="ECO:0000313" key="10">
    <source>
        <dbReference type="Proteomes" id="UP000430564"/>
    </source>
</evidence>
<organism evidence="9 10">
    <name type="scientific">Sutterella seckii</name>
    <dbReference type="NCBI Taxonomy" id="1944635"/>
    <lineage>
        <taxon>Bacteria</taxon>
        <taxon>Pseudomonadati</taxon>
        <taxon>Pseudomonadota</taxon>
        <taxon>Betaproteobacteria</taxon>
        <taxon>Burkholderiales</taxon>
        <taxon>Sutterellaceae</taxon>
        <taxon>Sutterella</taxon>
    </lineage>
</organism>
<evidence type="ECO:0000256" key="3">
    <source>
        <dbReference type="ARBA" id="ARBA00022679"/>
    </source>
</evidence>
<accession>A0A6I1F0F8</accession>
<feature type="signal peptide" evidence="8">
    <location>
        <begin position="1"/>
        <end position="24"/>
    </location>
</feature>
<evidence type="ECO:0000256" key="7">
    <source>
        <dbReference type="ARBA" id="ARBA00023315"/>
    </source>
</evidence>
<evidence type="ECO:0000256" key="4">
    <source>
        <dbReference type="ARBA" id="ARBA00022729"/>
    </source>
</evidence>
<name>A0A6I1F0F8_9BURK</name>
<comment type="similarity">
    <text evidence="2">Belongs to the lipid A palmitoyltransferase family.</text>
</comment>
<keyword evidence="7" id="KW-0012">Acyltransferase</keyword>
<dbReference type="GO" id="GO:0016746">
    <property type="term" value="F:acyltransferase activity"/>
    <property type="evidence" value="ECO:0007669"/>
    <property type="project" value="UniProtKB-KW"/>
</dbReference>
<dbReference type="GO" id="GO:0009279">
    <property type="term" value="C:cell outer membrane"/>
    <property type="evidence" value="ECO:0007669"/>
    <property type="project" value="UniProtKB-SubCell"/>
</dbReference>
<dbReference type="RefSeq" id="WP_152157918.1">
    <property type="nucleotide sequence ID" value="NZ_WEHX01000015.1"/>
</dbReference>
<reference evidence="9 10" key="1">
    <citation type="submission" date="2019-10" db="EMBL/GenBank/DDBJ databases">
        <title>Genome diversity of Sutterella seckii.</title>
        <authorList>
            <person name="Chaplin A.V."/>
            <person name="Sokolova S.R."/>
            <person name="Mosin K.A."/>
            <person name="Ivanova E.L."/>
            <person name="Kochetkova T.O."/>
            <person name="Goltsov A.Y."/>
            <person name="Trofimov D.Y."/>
            <person name="Efimov B.A."/>
        </authorList>
    </citation>
    <scope>NUCLEOTIDE SEQUENCE [LARGE SCALE GENOMIC DNA]</scope>
    <source>
        <strain evidence="9 10">ASD393</strain>
    </source>
</reference>
<proteinExistence type="inferred from homology"/>
<evidence type="ECO:0000256" key="6">
    <source>
        <dbReference type="ARBA" id="ARBA00023237"/>
    </source>
</evidence>
<dbReference type="EMBL" id="WEHX01000015">
    <property type="protein sequence ID" value="KAB7661773.1"/>
    <property type="molecule type" value="Genomic_DNA"/>
</dbReference>
<dbReference type="SUPFAM" id="SSF56925">
    <property type="entry name" value="OMPA-like"/>
    <property type="match status" value="2"/>
</dbReference>
<dbReference type="Proteomes" id="UP000430564">
    <property type="component" value="Unassembled WGS sequence"/>
</dbReference>
<keyword evidence="6" id="KW-0998">Cell outer membrane</keyword>
<protein>
    <submittedName>
        <fullName evidence="9">Uncharacterized protein</fullName>
    </submittedName>
</protein>
<evidence type="ECO:0000256" key="1">
    <source>
        <dbReference type="ARBA" id="ARBA00004442"/>
    </source>
</evidence>
<dbReference type="OrthoDB" id="9156803at2"/>
<dbReference type="Pfam" id="PF07017">
    <property type="entry name" value="PagP"/>
    <property type="match status" value="1"/>
</dbReference>
<dbReference type="AlphaFoldDB" id="A0A6I1F0F8"/>
<evidence type="ECO:0000256" key="2">
    <source>
        <dbReference type="ARBA" id="ARBA00006368"/>
    </source>
</evidence>
<sequence>MLRRSSLRIALASLAFAAALPAHAGFWSSLIDTTPAGIARSSEDRPGDWASFWSDTRAGAEKIMSDGNSIWILPTYTNHPRWDWPQRDEENGWPMGMGLARGIIDEKGNERMLYLITFVDSNYRPEPMAGYTWVARWPLGNSGFHVGAGYLAGITMRGDYMWAPAPLPLPLAKVGTDTVSFYGTWIPFTNVFFFFSTITLDDAKGRKMPLSPESPWVKTPNLLYGSWGWQYTDNGEKYSPSRVGSDTVWNAGLRRYSGRSWQTDLKYSRSSHEVTRADGPGKNDLRIESYTLTLAYNMDWTKTFRLFAGAGFGYSKGETAYASDWSLHPALTLGFTWAAAENFFITGSMDTNFARFKGVLEDRGDGYTVRAMPTSFTIGAGLAF</sequence>
<keyword evidence="5" id="KW-0472">Membrane</keyword>
<evidence type="ECO:0000256" key="5">
    <source>
        <dbReference type="ARBA" id="ARBA00023136"/>
    </source>
</evidence>
<evidence type="ECO:0000256" key="8">
    <source>
        <dbReference type="SAM" id="SignalP"/>
    </source>
</evidence>
<dbReference type="InterPro" id="IPR011250">
    <property type="entry name" value="OMP/PagP_B-barrel"/>
</dbReference>